<sequence length="53" mass="5592">MAQAVADAAFLGTNFQRPALIELEAAKLFLETVQSGDMVKFAKNGSTVTTVSC</sequence>
<reference evidence="1 2" key="1">
    <citation type="submission" date="2013-01" db="EMBL/GenBank/DDBJ databases">
        <authorList>
            <person name="Harkins D.M."/>
            <person name="Durkin A.S."/>
            <person name="Brinkac L.M."/>
            <person name="Haft D.H."/>
            <person name="Selengut J.D."/>
            <person name="Sanka R."/>
            <person name="DePew J."/>
            <person name="Purushe J."/>
            <person name="Picardeau M."/>
            <person name="Werts C."/>
            <person name="Goarant C."/>
            <person name="Vinetz J.M."/>
            <person name="Sutton G.G."/>
            <person name="Nierman W.C."/>
            <person name="Fouts D.E."/>
        </authorList>
    </citation>
    <scope>NUCLEOTIDE SEQUENCE [LARGE SCALE GENOMIC DNA]</scope>
    <source>
        <strain evidence="1 2">200901868</strain>
    </source>
</reference>
<organism evidence="1 2">
    <name type="scientific">Leptospira borgpetersenii serovar Pomona str. 200901868</name>
    <dbReference type="NCBI Taxonomy" id="1192866"/>
    <lineage>
        <taxon>Bacteria</taxon>
        <taxon>Pseudomonadati</taxon>
        <taxon>Spirochaetota</taxon>
        <taxon>Spirochaetia</taxon>
        <taxon>Leptospirales</taxon>
        <taxon>Leptospiraceae</taxon>
        <taxon>Leptospira</taxon>
    </lineage>
</organism>
<dbReference type="InterPro" id="IPR015421">
    <property type="entry name" value="PyrdxlP-dep_Trfase_major"/>
</dbReference>
<dbReference type="EMBL" id="AKWF02000026">
    <property type="protein sequence ID" value="EMO64498.1"/>
    <property type="molecule type" value="Genomic_DNA"/>
</dbReference>
<proteinExistence type="predicted"/>
<comment type="caution">
    <text evidence="1">The sequence shown here is derived from an EMBL/GenBank/DDBJ whole genome shotgun (WGS) entry which is preliminary data.</text>
</comment>
<protein>
    <submittedName>
        <fullName evidence="1">Uncharacterized protein</fullName>
    </submittedName>
</protein>
<dbReference type="STRING" id="1192866.LEP1GSC133_0066"/>
<evidence type="ECO:0000313" key="1">
    <source>
        <dbReference type="EMBL" id="EMO64498.1"/>
    </source>
</evidence>
<dbReference type="AlphaFoldDB" id="M6WRX0"/>
<name>M6WRX0_LEPBO</name>
<dbReference type="Gene3D" id="3.40.640.10">
    <property type="entry name" value="Type I PLP-dependent aspartate aminotransferase-like (Major domain)"/>
    <property type="match status" value="1"/>
</dbReference>
<accession>M6WRX0</accession>
<dbReference type="Proteomes" id="UP000012159">
    <property type="component" value="Unassembled WGS sequence"/>
</dbReference>
<gene>
    <name evidence="1" type="ORF">LEP1GSC133_0066</name>
</gene>
<evidence type="ECO:0000313" key="2">
    <source>
        <dbReference type="Proteomes" id="UP000012159"/>
    </source>
</evidence>